<feature type="transmembrane region" description="Helical" evidence="1">
    <location>
        <begin position="215"/>
        <end position="232"/>
    </location>
</feature>
<dbReference type="SMART" id="SM00014">
    <property type="entry name" value="acidPPc"/>
    <property type="match status" value="1"/>
</dbReference>
<dbReference type="Pfam" id="PF01569">
    <property type="entry name" value="PAP2"/>
    <property type="match status" value="1"/>
</dbReference>
<feature type="transmembrane region" description="Helical" evidence="1">
    <location>
        <begin position="181"/>
        <end position="203"/>
    </location>
</feature>
<feature type="domain" description="Phosphatidic acid phosphatase type 2/haloperoxidase" evidence="2">
    <location>
        <begin position="95"/>
        <end position="227"/>
    </location>
</feature>
<organism evidence="3 4">
    <name type="scientific">Streptomyces subrutilus</name>
    <dbReference type="NCBI Taxonomy" id="36818"/>
    <lineage>
        <taxon>Bacteria</taxon>
        <taxon>Bacillati</taxon>
        <taxon>Actinomycetota</taxon>
        <taxon>Actinomycetes</taxon>
        <taxon>Kitasatosporales</taxon>
        <taxon>Streptomycetaceae</taxon>
        <taxon>Streptomyces</taxon>
    </lineage>
</organism>
<evidence type="ECO:0000313" key="3">
    <source>
        <dbReference type="EMBL" id="GGZ65097.1"/>
    </source>
</evidence>
<dbReference type="Gene3D" id="1.20.144.10">
    <property type="entry name" value="Phosphatidic acid phosphatase type 2/haloperoxidase"/>
    <property type="match status" value="1"/>
</dbReference>
<sequence>MRTGVPAPARRPALVAAGCAAAFAVLTALVVARSGAPYPLDEALHAWSVRHRPAVPAALARGLTATGSGPVPYLCALAAGLAAGRGTRGRPAAAAGALGFLLVAQGVRYGIMYAVARPRPPLPDWAVYASGYAYPSGHATTSALAAGLLTWGARCAAGPATARTGPAARGAARARARRAPWVLPAVLALAACWAVAVGLSRVYLGVHWPTDVLGGWLYASTWLAAGAAVLAGRRGGAYGRYGPYGAG</sequence>
<dbReference type="EMBL" id="BMVX01000008">
    <property type="protein sequence ID" value="GGZ65097.1"/>
    <property type="molecule type" value="Genomic_DNA"/>
</dbReference>
<comment type="caution">
    <text evidence="3">The sequence shown here is derived from an EMBL/GenBank/DDBJ whole genome shotgun (WGS) entry which is preliminary data.</text>
</comment>
<gene>
    <name evidence="3" type="ORF">GCM10010371_26000</name>
</gene>
<dbReference type="PANTHER" id="PTHR14969:SF13">
    <property type="entry name" value="AT30094P"/>
    <property type="match status" value="1"/>
</dbReference>
<evidence type="ECO:0000259" key="2">
    <source>
        <dbReference type="SMART" id="SM00014"/>
    </source>
</evidence>
<reference evidence="3" key="2">
    <citation type="submission" date="2020-09" db="EMBL/GenBank/DDBJ databases">
        <authorList>
            <person name="Sun Q."/>
            <person name="Ohkuma M."/>
        </authorList>
    </citation>
    <scope>NUCLEOTIDE SEQUENCE</scope>
    <source>
        <strain evidence="3">JCM 4834</strain>
    </source>
</reference>
<dbReference type="RefSeq" id="WP_229886312.1">
    <property type="nucleotide sequence ID" value="NZ_BMVX01000008.1"/>
</dbReference>
<dbReference type="AlphaFoldDB" id="A0A918QSK8"/>
<dbReference type="Proteomes" id="UP000634660">
    <property type="component" value="Unassembled WGS sequence"/>
</dbReference>
<reference evidence="3" key="1">
    <citation type="journal article" date="2014" name="Int. J. Syst. Evol. Microbiol.">
        <title>Complete genome sequence of Corynebacterium casei LMG S-19264T (=DSM 44701T), isolated from a smear-ripened cheese.</title>
        <authorList>
            <consortium name="US DOE Joint Genome Institute (JGI-PGF)"/>
            <person name="Walter F."/>
            <person name="Albersmeier A."/>
            <person name="Kalinowski J."/>
            <person name="Ruckert C."/>
        </authorList>
    </citation>
    <scope>NUCLEOTIDE SEQUENCE</scope>
    <source>
        <strain evidence="3">JCM 4834</strain>
    </source>
</reference>
<accession>A0A918QSK8</accession>
<name>A0A918QSK8_9ACTN</name>
<keyword evidence="1" id="KW-0472">Membrane</keyword>
<dbReference type="InterPro" id="IPR036938">
    <property type="entry name" value="PAP2/HPO_sf"/>
</dbReference>
<feature type="transmembrane region" description="Helical" evidence="1">
    <location>
        <begin position="92"/>
        <end position="111"/>
    </location>
</feature>
<dbReference type="CDD" id="cd03392">
    <property type="entry name" value="PAP2_like_2"/>
    <property type="match status" value="1"/>
</dbReference>
<keyword evidence="1" id="KW-1133">Transmembrane helix</keyword>
<evidence type="ECO:0000313" key="4">
    <source>
        <dbReference type="Proteomes" id="UP000634660"/>
    </source>
</evidence>
<dbReference type="InterPro" id="IPR000326">
    <property type="entry name" value="PAP2/HPO"/>
</dbReference>
<evidence type="ECO:0000256" key="1">
    <source>
        <dbReference type="SAM" id="Phobius"/>
    </source>
</evidence>
<dbReference type="SUPFAM" id="SSF48317">
    <property type="entry name" value="Acid phosphatase/Vanadium-dependent haloperoxidase"/>
    <property type="match status" value="1"/>
</dbReference>
<protein>
    <recommendedName>
        <fullName evidence="2">Phosphatidic acid phosphatase type 2/haloperoxidase domain-containing protein</fullName>
    </recommendedName>
</protein>
<dbReference type="PANTHER" id="PTHR14969">
    <property type="entry name" value="SPHINGOSINE-1-PHOSPHATE PHOSPHOHYDROLASE"/>
    <property type="match status" value="1"/>
</dbReference>
<proteinExistence type="predicted"/>
<keyword evidence="1" id="KW-0812">Transmembrane</keyword>